<comment type="caution">
    <text evidence="1">The sequence shown here is derived from an EMBL/GenBank/DDBJ whole genome shotgun (WGS) entry which is preliminary data.</text>
</comment>
<dbReference type="GO" id="GO:0016791">
    <property type="term" value="F:phosphatase activity"/>
    <property type="evidence" value="ECO:0007669"/>
    <property type="project" value="TreeGrafter"/>
</dbReference>
<dbReference type="InterPro" id="IPR036412">
    <property type="entry name" value="HAD-like_sf"/>
</dbReference>
<dbReference type="InterPro" id="IPR000150">
    <property type="entry name" value="Cof"/>
</dbReference>
<accession>A0A927D3A5</accession>
<dbReference type="PANTHER" id="PTHR10000">
    <property type="entry name" value="PHOSPHOSERINE PHOSPHATASE"/>
    <property type="match status" value="1"/>
</dbReference>
<gene>
    <name evidence="1" type="ORF">IEO70_18445</name>
</gene>
<dbReference type="CDD" id="cd07516">
    <property type="entry name" value="HAD_Pase"/>
    <property type="match status" value="1"/>
</dbReference>
<proteinExistence type="predicted"/>
<dbReference type="GO" id="GO:0000287">
    <property type="term" value="F:magnesium ion binding"/>
    <property type="evidence" value="ECO:0007669"/>
    <property type="project" value="TreeGrafter"/>
</dbReference>
<dbReference type="SFLD" id="SFLDS00003">
    <property type="entry name" value="Haloacid_Dehalogenase"/>
    <property type="match status" value="1"/>
</dbReference>
<evidence type="ECO:0000313" key="2">
    <source>
        <dbReference type="Proteomes" id="UP000602076"/>
    </source>
</evidence>
<dbReference type="Gene3D" id="3.30.1240.10">
    <property type="match status" value="1"/>
</dbReference>
<evidence type="ECO:0000313" key="1">
    <source>
        <dbReference type="EMBL" id="MBD3110309.1"/>
    </source>
</evidence>
<dbReference type="Proteomes" id="UP000602076">
    <property type="component" value="Unassembled WGS sequence"/>
</dbReference>
<dbReference type="NCBIfam" id="TIGR01484">
    <property type="entry name" value="HAD-SF-IIB"/>
    <property type="match status" value="1"/>
</dbReference>
<dbReference type="InterPro" id="IPR023214">
    <property type="entry name" value="HAD_sf"/>
</dbReference>
<dbReference type="GO" id="GO:0005829">
    <property type="term" value="C:cytosol"/>
    <property type="evidence" value="ECO:0007669"/>
    <property type="project" value="TreeGrafter"/>
</dbReference>
<dbReference type="AlphaFoldDB" id="A0A927D3A5"/>
<dbReference type="EMBL" id="JACXSI010000066">
    <property type="protein sequence ID" value="MBD3110309.1"/>
    <property type="molecule type" value="Genomic_DNA"/>
</dbReference>
<dbReference type="RefSeq" id="WP_190999842.1">
    <property type="nucleotide sequence ID" value="NZ_JACXSI010000066.1"/>
</dbReference>
<keyword evidence="2" id="KW-1185">Reference proteome</keyword>
<name>A0A927D3A5_9BACI</name>
<dbReference type="PANTHER" id="PTHR10000:SF23">
    <property type="entry name" value="5-AMINO-6-(5-PHOSPHO-D-RIBITYLAMINO)URACIL PHOSPHATASE YITU"/>
    <property type="match status" value="1"/>
</dbReference>
<dbReference type="Gene3D" id="3.40.50.1000">
    <property type="entry name" value="HAD superfamily/HAD-like"/>
    <property type="match status" value="1"/>
</dbReference>
<reference evidence="1" key="1">
    <citation type="submission" date="2020-09" db="EMBL/GenBank/DDBJ databases">
        <title>Bacillus faecalis sp. nov., a moderately halophilic bacterium isolated from cow faeces.</title>
        <authorList>
            <person name="Jiang L."/>
            <person name="Lee J."/>
        </authorList>
    </citation>
    <scope>NUCLEOTIDE SEQUENCE</scope>
    <source>
        <strain evidence="1">AGMB 02131</strain>
    </source>
</reference>
<protein>
    <submittedName>
        <fullName evidence="1">HAD family phosphatase</fullName>
    </submittedName>
</protein>
<dbReference type="NCBIfam" id="TIGR00099">
    <property type="entry name" value="Cof-subfamily"/>
    <property type="match status" value="1"/>
</dbReference>
<dbReference type="Pfam" id="PF08282">
    <property type="entry name" value="Hydrolase_3"/>
    <property type="match status" value="1"/>
</dbReference>
<organism evidence="1 2">
    <name type="scientific">Peribacillus faecalis</name>
    <dbReference type="NCBI Taxonomy" id="2772559"/>
    <lineage>
        <taxon>Bacteria</taxon>
        <taxon>Bacillati</taxon>
        <taxon>Bacillota</taxon>
        <taxon>Bacilli</taxon>
        <taxon>Bacillales</taxon>
        <taxon>Bacillaceae</taxon>
        <taxon>Peribacillus</taxon>
    </lineage>
</organism>
<dbReference type="SFLD" id="SFLDG01140">
    <property type="entry name" value="C2.B:_Phosphomannomutase_and_P"/>
    <property type="match status" value="1"/>
</dbReference>
<sequence>MADQHLIVLDLDGTLLRNDKTISDRTKGTLKTLMEQGHHVMIATGRPYRSSAQFYQELALKTPIVNFNGALVHHPHSVNWGSFHTPLDIGIARDIVDACNSYSFHNIIAEIQDDVYLHNQNGHLLDIFNMGNPKITIGDLRSYLPDSPTSLLIHAEPEDVTTIRSHLAEVHAELIDHRRWGDPFHVIEIVKSGMHKAVGIQKVAGYLNIPQSRIIAFGDEDNDLEMLEYANIGVAMGNGISAVKNIANVTTASNEEDGVALFLEDRFNLKKPKIN</sequence>
<dbReference type="SUPFAM" id="SSF56784">
    <property type="entry name" value="HAD-like"/>
    <property type="match status" value="1"/>
</dbReference>
<dbReference type="InterPro" id="IPR006379">
    <property type="entry name" value="HAD-SF_hydro_IIB"/>
</dbReference>